<protein>
    <recommendedName>
        <fullName evidence="4">Major facilitator superfamily (MFS) profile domain-containing protein</fullName>
    </recommendedName>
</protein>
<evidence type="ECO:0000256" key="1">
    <source>
        <dbReference type="SAM" id="Phobius"/>
    </source>
</evidence>
<dbReference type="EMBL" id="ABWK02000009">
    <property type="protein sequence ID" value="EEX69762.1"/>
    <property type="molecule type" value="Genomic_DNA"/>
</dbReference>
<keyword evidence="1" id="KW-0472">Membrane</keyword>
<dbReference type="InterPro" id="IPR036259">
    <property type="entry name" value="MFS_trans_sf"/>
</dbReference>
<keyword evidence="3" id="KW-1185">Reference proteome</keyword>
<organism evidence="2 3">
    <name type="scientific">Mitsuokella multacida DSM 20544</name>
    <dbReference type="NCBI Taxonomy" id="500635"/>
    <lineage>
        <taxon>Bacteria</taxon>
        <taxon>Bacillati</taxon>
        <taxon>Bacillota</taxon>
        <taxon>Negativicutes</taxon>
        <taxon>Selenomonadales</taxon>
        <taxon>Selenomonadaceae</taxon>
        <taxon>Mitsuokella</taxon>
    </lineage>
</organism>
<dbReference type="Proteomes" id="UP000003671">
    <property type="component" value="Unassembled WGS sequence"/>
</dbReference>
<feature type="transmembrane region" description="Helical" evidence="1">
    <location>
        <begin position="88"/>
        <end position="107"/>
    </location>
</feature>
<feature type="transmembrane region" description="Helical" evidence="1">
    <location>
        <begin position="57"/>
        <end position="76"/>
    </location>
</feature>
<feature type="transmembrane region" description="Helical" evidence="1">
    <location>
        <begin position="20"/>
        <end position="45"/>
    </location>
</feature>
<keyword evidence="1" id="KW-0812">Transmembrane</keyword>
<dbReference type="eggNOG" id="COG2223">
    <property type="taxonomic scope" value="Bacteria"/>
</dbReference>
<dbReference type="SUPFAM" id="SSF103473">
    <property type="entry name" value="MFS general substrate transporter"/>
    <property type="match status" value="1"/>
</dbReference>
<dbReference type="Gene3D" id="1.20.1250.20">
    <property type="entry name" value="MFS general substrate transporter like domains"/>
    <property type="match status" value="1"/>
</dbReference>
<proteinExistence type="predicted"/>
<reference evidence="2" key="1">
    <citation type="submission" date="2009-09" db="EMBL/GenBank/DDBJ databases">
        <authorList>
            <person name="Weinstock G."/>
            <person name="Sodergren E."/>
            <person name="Clifton S."/>
            <person name="Fulton L."/>
            <person name="Fulton B."/>
            <person name="Courtney L."/>
            <person name="Fronick C."/>
            <person name="Harrison M."/>
            <person name="Strong C."/>
            <person name="Farmer C."/>
            <person name="Delahaunty K."/>
            <person name="Markovic C."/>
            <person name="Hall O."/>
            <person name="Minx P."/>
            <person name="Tomlinson C."/>
            <person name="Mitreva M."/>
            <person name="Nelson J."/>
            <person name="Hou S."/>
            <person name="Wollam A."/>
            <person name="Pepin K.H."/>
            <person name="Johnson M."/>
            <person name="Bhonagiri V."/>
            <person name="Nash W.E."/>
            <person name="Warren W."/>
            <person name="Chinwalla A."/>
            <person name="Mardis E.R."/>
            <person name="Wilson R.K."/>
        </authorList>
    </citation>
    <scope>NUCLEOTIDE SEQUENCE [LARGE SCALE GENOMIC DNA]</scope>
    <source>
        <strain evidence="2">DSM 20544</strain>
    </source>
</reference>
<accession>C9KKW2</accession>
<name>C9KKW2_9FIRM</name>
<dbReference type="HOGENOM" id="CLU_2035404_0_0_9"/>
<gene>
    <name evidence="2" type="ORF">MITSMUL_03813</name>
</gene>
<evidence type="ECO:0000313" key="3">
    <source>
        <dbReference type="Proteomes" id="UP000003671"/>
    </source>
</evidence>
<dbReference type="AlphaFoldDB" id="C9KKW2"/>
<comment type="caution">
    <text evidence="2">The sequence shown here is derived from an EMBL/GenBank/DDBJ whole genome shotgun (WGS) entry which is preliminary data.</text>
</comment>
<evidence type="ECO:0008006" key="4">
    <source>
        <dbReference type="Google" id="ProtNLM"/>
    </source>
</evidence>
<sequence>MLFFLLEVLAFWQLGQTREAFVFELLVLLIISCYGGGFSCMPAYLSDIFGTRQLSAIHGRILTAWGLAGVAGPSIVSYFHAQTGGYTASLYFFAACFVLNFIIAAVLKQYGQRKKETRTAI</sequence>
<keyword evidence="1" id="KW-1133">Transmembrane helix</keyword>
<dbReference type="STRING" id="500635.MITSMUL_03813"/>
<evidence type="ECO:0000313" key="2">
    <source>
        <dbReference type="EMBL" id="EEX69762.1"/>
    </source>
</evidence>
<dbReference type="PATRIC" id="fig|500635.8.peg.1177"/>